<feature type="region of interest" description="Disordered" evidence="1">
    <location>
        <begin position="1"/>
        <end position="26"/>
    </location>
</feature>
<keyword evidence="2" id="KW-1133">Transmembrane helix</keyword>
<keyword evidence="2" id="KW-0812">Transmembrane</keyword>
<keyword evidence="4" id="KW-1185">Reference proteome</keyword>
<dbReference type="AlphaFoldDB" id="R9PAG6"/>
<keyword evidence="2" id="KW-0472">Membrane</keyword>
<feature type="transmembrane region" description="Helical" evidence="2">
    <location>
        <begin position="86"/>
        <end position="103"/>
    </location>
</feature>
<dbReference type="Proteomes" id="UP000014071">
    <property type="component" value="Unassembled WGS sequence"/>
</dbReference>
<protein>
    <submittedName>
        <fullName evidence="3">Uncharacterized protein</fullName>
    </submittedName>
</protein>
<dbReference type="HOGENOM" id="CLU_2251258_0_0_1"/>
<evidence type="ECO:0000313" key="4">
    <source>
        <dbReference type="Proteomes" id="UP000014071"/>
    </source>
</evidence>
<evidence type="ECO:0000256" key="1">
    <source>
        <dbReference type="SAM" id="MobiDB-lite"/>
    </source>
</evidence>
<dbReference type="EMBL" id="DF238820">
    <property type="protein sequence ID" value="GAC98346.1"/>
    <property type="molecule type" value="Genomic_DNA"/>
</dbReference>
<sequence>MHRVRDAYHRIAHDTDRRATAQGPDKRRLSRVVFADGSKSIRQTGSACRCLACRIKAKQRPDSGIGRISNVEHPGNVDISTIRMRANIAGSFAITVSAAILIAQ</sequence>
<dbReference type="GeneID" id="24111212"/>
<proteinExistence type="predicted"/>
<evidence type="ECO:0000256" key="2">
    <source>
        <dbReference type="SAM" id="Phobius"/>
    </source>
</evidence>
<reference evidence="4" key="1">
    <citation type="journal article" date="2013" name="Genome Announc.">
        <title>Draft genome sequence of the basidiomycetous yeast-like fungus Pseudozyma hubeiensis SY62, which produces an abundant amount of the biosurfactant mannosylerythritol lipids.</title>
        <authorList>
            <person name="Konishi M."/>
            <person name="Hatada Y."/>
            <person name="Horiuchi J."/>
        </authorList>
    </citation>
    <scope>NUCLEOTIDE SEQUENCE [LARGE SCALE GENOMIC DNA]</scope>
    <source>
        <strain evidence="4">SY62</strain>
    </source>
</reference>
<gene>
    <name evidence="3" type="ORF">PHSY_005939</name>
</gene>
<name>R9PAG6_PSEHS</name>
<organism evidence="3 4">
    <name type="scientific">Pseudozyma hubeiensis (strain SY62)</name>
    <name type="common">Yeast</name>
    <dbReference type="NCBI Taxonomy" id="1305764"/>
    <lineage>
        <taxon>Eukaryota</taxon>
        <taxon>Fungi</taxon>
        <taxon>Dikarya</taxon>
        <taxon>Basidiomycota</taxon>
        <taxon>Ustilaginomycotina</taxon>
        <taxon>Ustilaginomycetes</taxon>
        <taxon>Ustilaginales</taxon>
        <taxon>Ustilaginaceae</taxon>
        <taxon>Pseudozyma</taxon>
    </lineage>
</organism>
<evidence type="ECO:0000313" key="3">
    <source>
        <dbReference type="EMBL" id="GAC98346.1"/>
    </source>
</evidence>
<dbReference type="RefSeq" id="XP_012191933.1">
    <property type="nucleotide sequence ID" value="XM_012336543.1"/>
</dbReference>
<accession>R9PAG6</accession>